<gene>
    <name evidence="1" type="ORF">O0236_007445</name>
</gene>
<reference evidence="1" key="1">
    <citation type="submission" date="2024-08" db="EMBL/GenBank/DDBJ databases">
        <title>Lentilactobacillus sp. nov., isolated from tree bark.</title>
        <authorList>
            <person name="Phuengjayaem S."/>
            <person name="Tanasupawat S."/>
        </authorList>
    </citation>
    <scope>NUCLEOTIDE SEQUENCE</scope>
    <source>
        <strain evidence="1">SPB1-3</strain>
    </source>
</reference>
<organism evidence="1 2">
    <name type="scientific">Lentilactobacillus terminaliae</name>
    <dbReference type="NCBI Taxonomy" id="3003483"/>
    <lineage>
        <taxon>Bacteria</taxon>
        <taxon>Bacillati</taxon>
        <taxon>Bacillota</taxon>
        <taxon>Bacilli</taxon>
        <taxon>Lactobacillales</taxon>
        <taxon>Lactobacillaceae</taxon>
        <taxon>Lentilactobacillus</taxon>
    </lineage>
</organism>
<sequence length="101" mass="12053">MYTDQYLTDVNNDPLEYDSDYFEIPAPNELWFTEPDYVPAGIVDIDDYLNDRLGGYDHHTYKEAVQDLIKEFPKARLVTYYNDDRIETVAPEYWEVESWNV</sequence>
<accession>A0ACD5DD10</accession>
<name>A0ACD5DD10_9LACO</name>
<evidence type="ECO:0000313" key="2">
    <source>
        <dbReference type="Proteomes" id="UP001149860"/>
    </source>
</evidence>
<dbReference type="Proteomes" id="UP001149860">
    <property type="component" value="Chromosome"/>
</dbReference>
<dbReference type="EMBL" id="CP168151">
    <property type="protein sequence ID" value="XFD39264.1"/>
    <property type="molecule type" value="Genomic_DNA"/>
</dbReference>
<keyword evidence="2" id="KW-1185">Reference proteome</keyword>
<evidence type="ECO:0000313" key="1">
    <source>
        <dbReference type="EMBL" id="XFD39264.1"/>
    </source>
</evidence>
<proteinExistence type="predicted"/>
<protein>
    <submittedName>
        <fullName evidence="1">Uncharacterized protein</fullName>
    </submittedName>
</protein>